<dbReference type="RefSeq" id="WP_346063221.1">
    <property type="nucleotide sequence ID" value="NZ_BAAADR010000015.1"/>
</dbReference>
<evidence type="ECO:0000256" key="3">
    <source>
        <dbReference type="ARBA" id="ARBA00022481"/>
    </source>
</evidence>
<keyword evidence="9 11" id="KW-0807">Transducer</keyword>
<dbReference type="PROSITE" id="PS50111">
    <property type="entry name" value="CHEMOTAXIS_TRANSDUC_2"/>
    <property type="match status" value="1"/>
</dbReference>
<dbReference type="CDD" id="cd06225">
    <property type="entry name" value="HAMP"/>
    <property type="match status" value="1"/>
</dbReference>
<evidence type="ECO:0000256" key="8">
    <source>
        <dbReference type="ARBA" id="ARBA00023136"/>
    </source>
</evidence>
<evidence type="ECO:0000256" key="1">
    <source>
        <dbReference type="ARBA" id="ARBA00004429"/>
    </source>
</evidence>
<evidence type="ECO:0000256" key="12">
    <source>
        <dbReference type="SAM" id="Phobius"/>
    </source>
</evidence>
<comment type="similarity">
    <text evidence="10">Belongs to the methyl-accepting chemotaxis (MCP) protein family.</text>
</comment>
<keyword evidence="4" id="KW-0145">Chemotaxis</keyword>
<dbReference type="Gene3D" id="1.10.287.950">
    <property type="entry name" value="Methyl-accepting chemotaxis protein"/>
    <property type="match status" value="1"/>
</dbReference>
<protein>
    <submittedName>
        <fullName evidence="15">Methyl-accepting chemotaxis protein</fullName>
    </submittedName>
</protein>
<evidence type="ECO:0000313" key="16">
    <source>
        <dbReference type="Proteomes" id="UP001596411"/>
    </source>
</evidence>
<dbReference type="Proteomes" id="UP001596411">
    <property type="component" value="Unassembled WGS sequence"/>
</dbReference>
<evidence type="ECO:0000256" key="11">
    <source>
        <dbReference type="PROSITE-ProRule" id="PRU00284"/>
    </source>
</evidence>
<keyword evidence="5" id="KW-0997">Cell inner membrane</keyword>
<dbReference type="PANTHER" id="PTHR43531">
    <property type="entry name" value="PROTEIN ICFG"/>
    <property type="match status" value="1"/>
</dbReference>
<sequence>MLRFENMTVRVSWSLVLAAFAILILGASLLGLFSNQTSREAFGTLNRLNVEQAQALNRAYIDVLRARIEMDRAAELLRTPAFERPGPAIERAEALLGSAEAAFARFRAVPPAASQQAAIEALSQRYQSLVDNNLSLQLMLLQDGDHGGYRSGQSRVTESSQAFMAEADDFFAASAGEGQALAAQFRRLADWLGVSLLATLAAAALLIGLVLWGVTRNVIRPLREVVGHFRRIAEGDLSAPIEARGRNEIGQLFAELATMQASLTETVSHLRRGSEGVHEASRRMAEDNAALAAQTQQQGAAQGQTADHLAQLTHAVAGNVTTADEVGRSAEGATRRAREGEAVITRFADTMETIQSHAEEIAGMVALIESIAFQTNILALNASVEAARAGDQGRGFAVVAKEVRELASRSDHAAKEIRGRIEASRQSVAAGGELSREAVEHTREIILAIERVNALMARIHDASREQQAGIDEVNGAMAQMQAATRDSARLVERAADGAQRLEGEAEGMQAYARGFRLDADPVGDDAAPDWEALAATQDEATRLPALAH</sequence>
<dbReference type="PANTHER" id="PTHR43531:SF7">
    <property type="entry name" value="AEROTAXIS RECEPTOR"/>
    <property type="match status" value="1"/>
</dbReference>
<keyword evidence="16" id="KW-1185">Reference proteome</keyword>
<comment type="subcellular location">
    <subcellularLocation>
        <location evidence="1">Cell inner membrane</location>
        <topology evidence="1">Multi-pass membrane protein</topology>
    </subcellularLocation>
</comment>
<dbReference type="InterPro" id="IPR051310">
    <property type="entry name" value="MCP_chemotaxis"/>
</dbReference>
<comment type="caution">
    <text evidence="15">The sequence shown here is derived from an EMBL/GenBank/DDBJ whole genome shotgun (WGS) entry which is preliminary data.</text>
</comment>
<feature type="transmembrane region" description="Helical" evidence="12">
    <location>
        <begin position="12"/>
        <end position="33"/>
    </location>
</feature>
<evidence type="ECO:0000256" key="2">
    <source>
        <dbReference type="ARBA" id="ARBA00022475"/>
    </source>
</evidence>
<dbReference type="InterPro" id="IPR003122">
    <property type="entry name" value="Tar_rcpt_lig-bd"/>
</dbReference>
<feature type="domain" description="Methyl-accepting transducer" evidence="13">
    <location>
        <begin position="273"/>
        <end position="502"/>
    </location>
</feature>
<dbReference type="Pfam" id="PF00015">
    <property type="entry name" value="MCPsignal"/>
    <property type="match status" value="1"/>
</dbReference>
<evidence type="ECO:0000256" key="5">
    <source>
        <dbReference type="ARBA" id="ARBA00022519"/>
    </source>
</evidence>
<feature type="transmembrane region" description="Helical" evidence="12">
    <location>
        <begin position="191"/>
        <end position="214"/>
    </location>
</feature>
<evidence type="ECO:0000259" key="14">
    <source>
        <dbReference type="PROSITE" id="PS50885"/>
    </source>
</evidence>
<evidence type="ECO:0000256" key="9">
    <source>
        <dbReference type="ARBA" id="ARBA00023224"/>
    </source>
</evidence>
<keyword evidence="8 12" id="KW-0472">Membrane</keyword>
<dbReference type="SMART" id="SM00283">
    <property type="entry name" value="MA"/>
    <property type="match status" value="1"/>
</dbReference>
<keyword evidence="7 12" id="KW-1133">Transmembrane helix</keyword>
<keyword evidence="3" id="KW-0488">Methylation</keyword>
<dbReference type="InterPro" id="IPR003660">
    <property type="entry name" value="HAMP_dom"/>
</dbReference>
<dbReference type="SMART" id="SM00304">
    <property type="entry name" value="HAMP"/>
    <property type="match status" value="1"/>
</dbReference>
<name>A0ABW2EUZ7_9GAMM</name>
<dbReference type="PRINTS" id="PR00260">
    <property type="entry name" value="CHEMTRNSDUCR"/>
</dbReference>
<reference evidence="16" key="1">
    <citation type="journal article" date="2019" name="Int. J. Syst. Evol. Microbiol.">
        <title>The Global Catalogue of Microorganisms (GCM) 10K type strain sequencing project: providing services to taxonomists for standard genome sequencing and annotation.</title>
        <authorList>
            <consortium name="The Broad Institute Genomics Platform"/>
            <consortium name="The Broad Institute Genome Sequencing Center for Infectious Disease"/>
            <person name="Wu L."/>
            <person name="Ma J."/>
        </authorList>
    </citation>
    <scope>NUCLEOTIDE SEQUENCE [LARGE SCALE GENOMIC DNA]</scope>
    <source>
        <strain evidence="16">CGMCC 1.13666</strain>
    </source>
</reference>
<proteinExistence type="inferred from homology"/>
<keyword evidence="6 12" id="KW-0812">Transmembrane</keyword>
<dbReference type="SUPFAM" id="SSF58104">
    <property type="entry name" value="Methyl-accepting chemotaxis protein (MCP) signaling domain"/>
    <property type="match status" value="1"/>
</dbReference>
<evidence type="ECO:0000256" key="4">
    <source>
        <dbReference type="ARBA" id="ARBA00022500"/>
    </source>
</evidence>
<dbReference type="InterPro" id="IPR004090">
    <property type="entry name" value="Chemotax_Me-accpt_rcpt"/>
</dbReference>
<dbReference type="Pfam" id="PF02203">
    <property type="entry name" value="TarH"/>
    <property type="match status" value="1"/>
</dbReference>
<dbReference type="InterPro" id="IPR004089">
    <property type="entry name" value="MCPsignal_dom"/>
</dbReference>
<accession>A0ABW2EUZ7</accession>
<dbReference type="Gene3D" id="1.20.120.30">
    <property type="entry name" value="Aspartate receptor, ligand-binding domain"/>
    <property type="match status" value="1"/>
</dbReference>
<evidence type="ECO:0000313" key="15">
    <source>
        <dbReference type="EMBL" id="MFC7088603.1"/>
    </source>
</evidence>
<organism evidence="15 16">
    <name type="scientific">Halomonas salifodinae</name>
    <dbReference type="NCBI Taxonomy" id="438745"/>
    <lineage>
        <taxon>Bacteria</taxon>
        <taxon>Pseudomonadati</taxon>
        <taxon>Pseudomonadota</taxon>
        <taxon>Gammaproteobacteria</taxon>
        <taxon>Oceanospirillales</taxon>
        <taxon>Halomonadaceae</taxon>
        <taxon>Halomonas</taxon>
    </lineage>
</organism>
<dbReference type="PROSITE" id="PS50885">
    <property type="entry name" value="HAMP"/>
    <property type="match status" value="1"/>
</dbReference>
<dbReference type="InterPro" id="IPR035440">
    <property type="entry name" value="4HB_MCP_dom_sf"/>
</dbReference>
<dbReference type="EMBL" id="JBHSZP010000003">
    <property type="protein sequence ID" value="MFC7088603.1"/>
    <property type="molecule type" value="Genomic_DNA"/>
</dbReference>
<evidence type="ECO:0000259" key="13">
    <source>
        <dbReference type="PROSITE" id="PS50111"/>
    </source>
</evidence>
<dbReference type="Pfam" id="PF00672">
    <property type="entry name" value="HAMP"/>
    <property type="match status" value="1"/>
</dbReference>
<dbReference type="SUPFAM" id="SSF47170">
    <property type="entry name" value="Aspartate receptor, ligand-binding domain"/>
    <property type="match status" value="1"/>
</dbReference>
<evidence type="ECO:0000256" key="7">
    <source>
        <dbReference type="ARBA" id="ARBA00022989"/>
    </source>
</evidence>
<keyword evidence="2" id="KW-1003">Cell membrane</keyword>
<gene>
    <name evidence="15" type="ORF">ACFQH5_03425</name>
</gene>
<evidence type="ECO:0000256" key="10">
    <source>
        <dbReference type="ARBA" id="ARBA00029447"/>
    </source>
</evidence>
<feature type="domain" description="HAMP" evidence="14">
    <location>
        <begin position="216"/>
        <end position="268"/>
    </location>
</feature>
<evidence type="ECO:0000256" key="6">
    <source>
        <dbReference type="ARBA" id="ARBA00022692"/>
    </source>
</evidence>